<accession>A0ABT4RDA6</accession>
<keyword evidence="2" id="KW-1185">Reference proteome</keyword>
<dbReference type="SUPFAM" id="SSF103032">
    <property type="entry name" value="Hypothetical protein YwqG"/>
    <property type="match status" value="1"/>
</dbReference>
<reference evidence="1" key="1">
    <citation type="submission" date="2022-10" db="EMBL/GenBank/DDBJ databases">
        <title>The WGS of Solirubrobacter sp. CPCC 204708.</title>
        <authorList>
            <person name="Jiang Z."/>
        </authorList>
    </citation>
    <scope>NUCLEOTIDE SEQUENCE</scope>
    <source>
        <strain evidence="1">CPCC 204708</strain>
    </source>
</reference>
<dbReference type="Gene3D" id="2.30.320.10">
    <property type="entry name" value="YwqG-like"/>
    <property type="match status" value="1"/>
</dbReference>
<comment type="caution">
    <text evidence="1">The sequence shown here is derived from an EMBL/GenBank/DDBJ whole genome shotgun (WGS) entry which is preliminary data.</text>
</comment>
<evidence type="ECO:0000313" key="1">
    <source>
        <dbReference type="EMBL" id="MDA0136523.1"/>
    </source>
</evidence>
<sequence>MSWDQDLEEVRRQYAAEPGAPLPVATTRPFDPALLPLPIVAHDMVPADPGEIGFDAQGRPVAATSGSSSFAWEWRADGSVLERAQLPLGPRVQLIRRDAIVSVDLSGRRESVQRITWDGDVAVRADEAVRWEGGGTDVARRAFTGRDGTVQQVRRVHANAEGDFEAGLTAAARLFPVEVHWTATGPLVWPGLDAARALVEPLTEALDRAFRDAAAESAIEDPFLLHVVTPVRGPALPPTAYLAGAAWRAQRGDTAARNLWQGVERGLVAELSVKDRLDTDALRACALLSVQHPEAWDMLAEVQLRLAKRLEPGAGRLAVVDASHGADALSGHTGGADVDAFRRALGGPVSVEPVQAAMTDRDALAALLDASGLDAQLAYDVAEEGLALVPGDGRSHFGAPALLPPGEAWPDGHTFLAAIDLTEAGRGTGWLLFFADLDRFEWMDHNRPGTTIRVFACAEPVVADGPCIGSRALAFRPLLQLPSWYTAREELGLDDAQDEAYSELCDRMIDQWPEGWHWFGGLYTGIQSDPPEPAGTVLLLHLDDDDELNFMYGDGGSIQFRIPPAALSAGDWSKVTAVGCSS</sequence>
<dbReference type="InterPro" id="IPR015315">
    <property type="entry name" value="DUF1963"/>
</dbReference>
<proteinExistence type="predicted"/>
<name>A0ABT4RDA6_9ACTN</name>
<organism evidence="1 2">
    <name type="scientific">Solirubrobacter deserti</name>
    <dbReference type="NCBI Taxonomy" id="2282478"/>
    <lineage>
        <taxon>Bacteria</taxon>
        <taxon>Bacillati</taxon>
        <taxon>Actinomycetota</taxon>
        <taxon>Thermoleophilia</taxon>
        <taxon>Solirubrobacterales</taxon>
        <taxon>Solirubrobacteraceae</taxon>
        <taxon>Solirubrobacter</taxon>
    </lineage>
</organism>
<protein>
    <submittedName>
        <fullName evidence="1">YwqG family protein</fullName>
    </submittedName>
</protein>
<dbReference type="InterPro" id="IPR035948">
    <property type="entry name" value="YwqG-like_sf"/>
</dbReference>
<gene>
    <name evidence="1" type="ORF">OJ962_03370</name>
</gene>
<dbReference type="EMBL" id="JAPCID010000005">
    <property type="protein sequence ID" value="MDA0136523.1"/>
    <property type="molecule type" value="Genomic_DNA"/>
</dbReference>
<dbReference type="RefSeq" id="WP_202952127.1">
    <property type="nucleotide sequence ID" value="NZ_JAPCID010000005.1"/>
</dbReference>
<dbReference type="Proteomes" id="UP001147700">
    <property type="component" value="Unassembled WGS sequence"/>
</dbReference>
<evidence type="ECO:0000313" key="2">
    <source>
        <dbReference type="Proteomes" id="UP001147700"/>
    </source>
</evidence>
<dbReference type="Pfam" id="PF09234">
    <property type="entry name" value="DUF1963"/>
    <property type="match status" value="1"/>
</dbReference>